<protein>
    <recommendedName>
        <fullName evidence="3">START domain-containing protein</fullName>
    </recommendedName>
</protein>
<name>A0A1G9S5V7_ALLAB</name>
<evidence type="ECO:0008006" key="3">
    <source>
        <dbReference type="Google" id="ProtNLM"/>
    </source>
</evidence>
<organism evidence="1 2">
    <name type="scientific">Allokutzneria albata</name>
    <name type="common">Kibdelosporangium albatum</name>
    <dbReference type="NCBI Taxonomy" id="211114"/>
    <lineage>
        <taxon>Bacteria</taxon>
        <taxon>Bacillati</taxon>
        <taxon>Actinomycetota</taxon>
        <taxon>Actinomycetes</taxon>
        <taxon>Pseudonocardiales</taxon>
        <taxon>Pseudonocardiaceae</taxon>
        <taxon>Allokutzneria</taxon>
    </lineage>
</organism>
<dbReference type="STRING" id="211114.SAMN04489726_0913"/>
<evidence type="ECO:0000313" key="1">
    <source>
        <dbReference type="EMBL" id="SDM30893.1"/>
    </source>
</evidence>
<dbReference type="OrthoDB" id="3902154at2"/>
<dbReference type="AlphaFoldDB" id="A0A1G9S5V7"/>
<dbReference type="Proteomes" id="UP000183376">
    <property type="component" value="Chromosome I"/>
</dbReference>
<evidence type="ECO:0000313" key="2">
    <source>
        <dbReference type="Proteomes" id="UP000183376"/>
    </source>
</evidence>
<reference evidence="1 2" key="1">
    <citation type="submission" date="2016-10" db="EMBL/GenBank/DDBJ databases">
        <authorList>
            <person name="de Groot N.N."/>
        </authorList>
    </citation>
    <scope>NUCLEOTIDE SEQUENCE [LARGE SCALE GENOMIC DNA]</scope>
    <source>
        <strain evidence="1 2">DSM 44149</strain>
    </source>
</reference>
<gene>
    <name evidence="1" type="ORF">SAMN04489726_0913</name>
</gene>
<keyword evidence="2" id="KW-1185">Reference proteome</keyword>
<dbReference type="eggNOG" id="COG2006">
    <property type="taxonomic scope" value="Bacteria"/>
</dbReference>
<sequence length="254" mass="29057">MRKPLAALAWAMRILLAKHTVPRREPPFAVDLAQYHADDYEKIIPSLAAVERQLKAVPADAKGMRWIHRSDAVLFYGERRFDVPYDDFVSQVDIGHVGRFYRDSLGVTTEVVLRDDLGRPVHQGVRVVALPQPNYTALMGKEELDVYKLEKIEYGPDEQRVWMLTVHSPNGSARCDDGYMSFARAADGRGTTVAFLACQSFPVPPLMALARMDRWTWFKTVVTESAYRRFCNRMMKNIERCYHGTEFRVGRPCG</sequence>
<accession>A0A1G9S5V7</accession>
<proteinExistence type="predicted"/>
<dbReference type="RefSeq" id="WP_156051136.1">
    <property type="nucleotide sequence ID" value="NZ_JOEF01000015.1"/>
</dbReference>
<dbReference type="EMBL" id="LT629701">
    <property type="protein sequence ID" value="SDM30893.1"/>
    <property type="molecule type" value="Genomic_DNA"/>
</dbReference>